<comment type="similarity">
    <text evidence="1">Belongs to the DnaB/DnaD family.</text>
</comment>
<organism evidence="6 7">
    <name type="scientific">Streptococcus rupicaprae</name>
    <dbReference type="NCBI Taxonomy" id="759619"/>
    <lineage>
        <taxon>Bacteria</taxon>
        <taxon>Bacillati</taxon>
        <taxon>Bacillota</taxon>
        <taxon>Bacilli</taxon>
        <taxon>Lactobacillales</taxon>
        <taxon>Streptococcaceae</taxon>
        <taxon>Streptococcus</taxon>
    </lineage>
</organism>
<name>A0ABV2FIL1_9STRE</name>
<sequence length="387" mass="44132">MRPNETFFYVKNRRTHQDMESLTRYYLPLIGPLGLSLYAYLISFQDEGEKGHLFSDILSYLNVGMSEFEKSLGALTALRLVDFAQLENGHYRLVLHPPLTASSFFEHQVLVNLLMRRLGESKVESLKPSPLAAAKSLNQSLSSTFSQVESINIKKEEGPEDFDLDHFKQLMARDNLRFDKESDDILELFRFSAKARKTWYDTYQLAKETAVGQVISTKRLFNSLEAQSVPNQTFSDAEKSLIRWANSRDPLGFLADIKQARQAVVTNSERQLIKELTQLGLLDGVINVALFYTFQKLDSANLNEKYALKLANDLSYQKIASAEAAIAYLRADRSKITDAKSKQANSKKTSSNVPEWSKESYRTEATPEELERLEALRRRMLGDKEVE</sequence>
<evidence type="ECO:0000259" key="5">
    <source>
        <dbReference type="Pfam" id="PF25888"/>
    </source>
</evidence>
<feature type="transmembrane region" description="Helical" evidence="3">
    <location>
        <begin position="21"/>
        <end position="41"/>
    </location>
</feature>
<evidence type="ECO:0000256" key="2">
    <source>
        <dbReference type="SAM" id="MobiDB-lite"/>
    </source>
</evidence>
<dbReference type="RefSeq" id="WP_354365544.1">
    <property type="nucleotide sequence ID" value="NZ_JBEPLO010000015.1"/>
</dbReference>
<feature type="region of interest" description="Disordered" evidence="2">
    <location>
        <begin position="339"/>
        <end position="368"/>
    </location>
</feature>
<accession>A0ABV2FIL1</accession>
<keyword evidence="3" id="KW-0472">Membrane</keyword>
<dbReference type="InterPro" id="IPR058660">
    <property type="entry name" value="WHD_DnaB"/>
</dbReference>
<dbReference type="Proteomes" id="UP001549122">
    <property type="component" value="Unassembled WGS sequence"/>
</dbReference>
<protein>
    <submittedName>
        <fullName evidence="6">Replication initiation and membrane attachment protein</fullName>
    </submittedName>
</protein>
<reference evidence="6 7" key="1">
    <citation type="submission" date="2024-06" db="EMBL/GenBank/DDBJ databases">
        <title>Genomic Encyclopedia of Type Strains, Phase IV (KMG-IV): sequencing the most valuable type-strain genomes for metagenomic binning, comparative biology and taxonomic classification.</title>
        <authorList>
            <person name="Goeker M."/>
        </authorList>
    </citation>
    <scope>NUCLEOTIDE SEQUENCE [LARGE SCALE GENOMIC DNA]</scope>
    <source>
        <strain evidence="6 7">DSM 28303</strain>
    </source>
</reference>
<feature type="compositionally biased region" description="Polar residues" evidence="2">
    <location>
        <begin position="342"/>
        <end position="354"/>
    </location>
</feature>
<comment type="caution">
    <text evidence="6">The sequence shown here is derived from an EMBL/GenBank/DDBJ whole genome shotgun (WGS) entry which is preliminary data.</text>
</comment>
<gene>
    <name evidence="6" type="ORF">ABID29_001522</name>
</gene>
<keyword evidence="7" id="KW-1185">Reference proteome</keyword>
<dbReference type="Pfam" id="PF25888">
    <property type="entry name" value="WHD_DnaB"/>
    <property type="match status" value="1"/>
</dbReference>
<keyword evidence="3" id="KW-0812">Transmembrane</keyword>
<feature type="domain" description="DnaB/C C-terminal" evidence="4">
    <location>
        <begin position="255"/>
        <end position="328"/>
    </location>
</feature>
<evidence type="ECO:0000256" key="3">
    <source>
        <dbReference type="SAM" id="Phobius"/>
    </source>
</evidence>
<evidence type="ECO:0000256" key="1">
    <source>
        <dbReference type="ARBA" id="ARBA00093462"/>
    </source>
</evidence>
<keyword evidence="3" id="KW-1133">Transmembrane helix</keyword>
<feature type="domain" description="Replicative helicase loading/DNA remodeling protein DnaB N-terminal winged helix" evidence="5">
    <location>
        <begin position="1"/>
        <end position="226"/>
    </location>
</feature>
<dbReference type="Pfam" id="PF07261">
    <property type="entry name" value="DnaB_2"/>
    <property type="match status" value="1"/>
</dbReference>
<evidence type="ECO:0000259" key="4">
    <source>
        <dbReference type="Pfam" id="PF07261"/>
    </source>
</evidence>
<evidence type="ECO:0000313" key="7">
    <source>
        <dbReference type="Proteomes" id="UP001549122"/>
    </source>
</evidence>
<dbReference type="EMBL" id="JBEPLO010000015">
    <property type="protein sequence ID" value="MET3558399.1"/>
    <property type="molecule type" value="Genomic_DNA"/>
</dbReference>
<evidence type="ECO:0000313" key="6">
    <source>
        <dbReference type="EMBL" id="MET3558399.1"/>
    </source>
</evidence>
<dbReference type="InterPro" id="IPR006343">
    <property type="entry name" value="DnaB/C_C"/>
</dbReference>
<proteinExistence type="inferred from homology"/>